<dbReference type="RefSeq" id="WP_390209706.1">
    <property type="nucleotide sequence ID" value="NZ_JBHLXJ010000002.1"/>
</dbReference>
<proteinExistence type="predicted"/>
<dbReference type="Proteomes" id="UP001589844">
    <property type="component" value="Unassembled WGS sequence"/>
</dbReference>
<comment type="subcellular location">
    <subcellularLocation>
        <location evidence="1">Cell membrane</location>
        <topology evidence="1">Multi-pass membrane protein</topology>
    </subcellularLocation>
</comment>
<keyword evidence="5 6" id="KW-0472">Membrane</keyword>
<dbReference type="PANTHER" id="PTHR30482">
    <property type="entry name" value="HIGH-AFFINITY BRANCHED-CHAIN AMINO ACID TRANSPORT SYSTEM PERMEASE"/>
    <property type="match status" value="1"/>
</dbReference>
<name>A0ABV6I9U3_9BURK</name>
<feature type="transmembrane region" description="Helical" evidence="6">
    <location>
        <begin position="126"/>
        <end position="151"/>
    </location>
</feature>
<evidence type="ECO:0000256" key="5">
    <source>
        <dbReference type="ARBA" id="ARBA00023136"/>
    </source>
</evidence>
<feature type="transmembrane region" description="Helical" evidence="6">
    <location>
        <begin position="99"/>
        <end position="120"/>
    </location>
</feature>
<evidence type="ECO:0000313" key="7">
    <source>
        <dbReference type="EMBL" id="MFC0348595.1"/>
    </source>
</evidence>
<dbReference type="InterPro" id="IPR043428">
    <property type="entry name" value="LivM-like"/>
</dbReference>
<dbReference type="Pfam" id="PF02653">
    <property type="entry name" value="BPD_transp_2"/>
    <property type="match status" value="1"/>
</dbReference>
<evidence type="ECO:0000256" key="3">
    <source>
        <dbReference type="ARBA" id="ARBA00022692"/>
    </source>
</evidence>
<accession>A0ABV6I9U3</accession>
<reference evidence="7 8" key="1">
    <citation type="submission" date="2024-09" db="EMBL/GenBank/DDBJ databases">
        <authorList>
            <person name="Sun Q."/>
            <person name="Mori K."/>
        </authorList>
    </citation>
    <scope>NUCLEOTIDE SEQUENCE [LARGE SCALE GENOMIC DNA]</scope>
    <source>
        <strain evidence="7 8">CCM 8677</strain>
    </source>
</reference>
<feature type="transmembrane region" description="Helical" evidence="6">
    <location>
        <begin position="68"/>
        <end position="87"/>
    </location>
</feature>
<evidence type="ECO:0000256" key="1">
    <source>
        <dbReference type="ARBA" id="ARBA00004651"/>
    </source>
</evidence>
<feature type="transmembrane region" description="Helical" evidence="6">
    <location>
        <begin position="266"/>
        <end position="293"/>
    </location>
</feature>
<dbReference type="CDD" id="cd06581">
    <property type="entry name" value="TM_PBP1_LivM_like"/>
    <property type="match status" value="1"/>
</dbReference>
<feature type="transmembrane region" description="Helical" evidence="6">
    <location>
        <begin position="392"/>
        <end position="412"/>
    </location>
</feature>
<feature type="transmembrane region" description="Helical" evidence="6">
    <location>
        <begin position="342"/>
        <end position="364"/>
    </location>
</feature>
<dbReference type="EMBL" id="JBHLXJ010000002">
    <property type="protein sequence ID" value="MFC0348595.1"/>
    <property type="molecule type" value="Genomic_DNA"/>
</dbReference>
<comment type="caution">
    <text evidence="7">The sequence shown here is derived from an EMBL/GenBank/DDBJ whole genome shotgun (WGS) entry which is preliminary data.</text>
</comment>
<dbReference type="PANTHER" id="PTHR30482:SF17">
    <property type="entry name" value="ABC TRANSPORTER ATP-BINDING PROTEIN"/>
    <property type="match status" value="1"/>
</dbReference>
<feature type="transmembrane region" description="Helical" evidence="6">
    <location>
        <begin position="15"/>
        <end position="34"/>
    </location>
</feature>
<evidence type="ECO:0000256" key="2">
    <source>
        <dbReference type="ARBA" id="ARBA00022475"/>
    </source>
</evidence>
<protein>
    <submittedName>
        <fullName evidence="7">Branched-chain amino acid ABC transporter permease</fullName>
    </submittedName>
</protein>
<organism evidence="7 8">
    <name type="scientific">Undibacterium danionis</name>
    <dbReference type="NCBI Taxonomy" id="1812100"/>
    <lineage>
        <taxon>Bacteria</taxon>
        <taxon>Pseudomonadati</taxon>
        <taxon>Pseudomonadota</taxon>
        <taxon>Betaproteobacteria</taxon>
        <taxon>Burkholderiales</taxon>
        <taxon>Oxalobacteraceae</taxon>
        <taxon>Undibacterium</taxon>
    </lineage>
</organism>
<evidence type="ECO:0000256" key="6">
    <source>
        <dbReference type="SAM" id="Phobius"/>
    </source>
</evidence>
<sequence>MFRRFLLHYRSQYRLNWASACIALLSVALLLFPICFSSGKALYFLSQACIASIFALSFNMLLGQTGMLSFGHAVYSGLGGFVAIHAMNKISDGGLNFPLSLIPVVGGLAGASFGGIFGWISTKKSGITFSMISLGIGELVFASALMFPGFFGGEGGVSANRVSGEPFLGISFGPQIEVCYLIIAWTIAATLAMYFIQKTPLGKLAEAVRDNAERVSFIGFDPRWVRFLMLVLSSFFAGIAGALSAIHFEIVSAENVSAVRSGTVLLFTYIGGISFFLGPVVGAVLGVLMSIFLSELTPAWQLYTGILFILVVVKAPQGVSGLVLDFLNASQRARAQASWQKFIARCAVFVTSFSCIASGTILAIEMLYRLRFKSGDEQLLSLFNWEFNPQHVFSWSLAVLMIGLGIGLWYVVKPSEEGAYERA</sequence>
<evidence type="ECO:0000256" key="4">
    <source>
        <dbReference type="ARBA" id="ARBA00022989"/>
    </source>
</evidence>
<keyword evidence="8" id="KW-1185">Reference proteome</keyword>
<gene>
    <name evidence="7" type="ORF">ACFFJH_02155</name>
</gene>
<dbReference type="InterPro" id="IPR001851">
    <property type="entry name" value="ABC_transp_permease"/>
</dbReference>
<evidence type="ECO:0000313" key="8">
    <source>
        <dbReference type="Proteomes" id="UP001589844"/>
    </source>
</evidence>
<feature type="transmembrane region" description="Helical" evidence="6">
    <location>
        <begin position="41"/>
        <end position="62"/>
    </location>
</feature>
<keyword evidence="4 6" id="KW-1133">Transmembrane helix</keyword>
<keyword evidence="3 6" id="KW-0812">Transmembrane</keyword>
<feature type="transmembrane region" description="Helical" evidence="6">
    <location>
        <begin position="178"/>
        <end position="196"/>
    </location>
</feature>
<keyword evidence="2" id="KW-1003">Cell membrane</keyword>
<feature type="transmembrane region" description="Helical" evidence="6">
    <location>
        <begin position="224"/>
        <end position="246"/>
    </location>
</feature>